<name>A0AAX2F3V7_9BACT</name>
<keyword evidence="2" id="KW-1003">Cell membrane</keyword>
<gene>
    <name evidence="7" type="ORF">SAMN05444364_11137</name>
</gene>
<evidence type="ECO:0000256" key="4">
    <source>
        <dbReference type="ARBA" id="ARBA00022989"/>
    </source>
</evidence>
<evidence type="ECO:0000313" key="7">
    <source>
        <dbReference type="EMBL" id="SHF81578.1"/>
    </source>
</evidence>
<protein>
    <submittedName>
        <fullName evidence="7">Membrane protein involved in the export of O-antigen and teichoic acid</fullName>
    </submittedName>
</protein>
<feature type="transmembrane region" description="Helical" evidence="6">
    <location>
        <begin position="354"/>
        <end position="375"/>
    </location>
</feature>
<dbReference type="PANTHER" id="PTHR30250:SF11">
    <property type="entry name" value="O-ANTIGEN TRANSPORTER-RELATED"/>
    <property type="match status" value="1"/>
</dbReference>
<sequence length="437" mass="47948">MVTVKEIITRLNSSSISRRMGQGLAWSFTGTALAKFLTLVVGIICAHILQKEAYGEFSMVRSTINMFIVLGSAGLGVTSTKYIAEYRVEQADKIPAVYAATNFFGFLMAVITAILILLGAPFIANNILHHPSIVLPVRVGAVLLFFSIINGVQNGALMGFENFKAIAINTLSGSILESILTIFGAYYFGVNGAILGFGMGFILIFVMNHLSINKNFYAIQIKKLSIKELQLKDFSILYTYSLPAALSALLITPSFWLIRSILVRSEGFQDLAVFEAADQWKVIILFIPTAFSQIVLPILSSLNKEKASFVSTLKYNMLIVGVTALLLSIGVILFGGFIMRLYGATYDNPVPVQILAISTIFSALANVLEMAVYSLGKMWQCFVINIVWAMLMVGCSYYLCMRGEGANGLSMAVLVSYVVSFLMFLVYTIIVVRKEVK</sequence>
<feature type="transmembrane region" description="Helical" evidence="6">
    <location>
        <begin position="135"/>
        <end position="153"/>
    </location>
</feature>
<feature type="transmembrane region" description="Helical" evidence="6">
    <location>
        <begin position="64"/>
        <end position="84"/>
    </location>
</feature>
<keyword evidence="3 6" id="KW-0812">Transmembrane</keyword>
<accession>A0AAX2F3V7</accession>
<dbReference type="EMBL" id="FQWA01000011">
    <property type="protein sequence ID" value="SHF81578.1"/>
    <property type="molecule type" value="Genomic_DNA"/>
</dbReference>
<dbReference type="InterPro" id="IPR002797">
    <property type="entry name" value="Polysacc_synth"/>
</dbReference>
<feature type="transmembrane region" description="Helical" evidence="6">
    <location>
        <begin position="315"/>
        <end position="342"/>
    </location>
</feature>
<keyword evidence="5 6" id="KW-0472">Membrane</keyword>
<feature type="transmembrane region" description="Helical" evidence="6">
    <location>
        <begin position="382"/>
        <end position="399"/>
    </location>
</feature>
<proteinExistence type="predicted"/>
<comment type="caution">
    <text evidence="7">The sequence shown here is derived from an EMBL/GenBank/DDBJ whole genome shotgun (WGS) entry which is preliminary data.</text>
</comment>
<dbReference type="GO" id="GO:0005886">
    <property type="term" value="C:plasma membrane"/>
    <property type="evidence" value="ECO:0007669"/>
    <property type="project" value="UniProtKB-SubCell"/>
</dbReference>
<evidence type="ECO:0000256" key="6">
    <source>
        <dbReference type="SAM" id="Phobius"/>
    </source>
</evidence>
<evidence type="ECO:0000256" key="3">
    <source>
        <dbReference type="ARBA" id="ARBA00022692"/>
    </source>
</evidence>
<dbReference type="PANTHER" id="PTHR30250">
    <property type="entry name" value="PST FAMILY PREDICTED COLANIC ACID TRANSPORTER"/>
    <property type="match status" value="1"/>
</dbReference>
<evidence type="ECO:0000256" key="1">
    <source>
        <dbReference type="ARBA" id="ARBA00004651"/>
    </source>
</evidence>
<feature type="transmembrane region" description="Helical" evidence="6">
    <location>
        <begin position="237"/>
        <end position="262"/>
    </location>
</feature>
<feature type="transmembrane region" description="Helical" evidence="6">
    <location>
        <begin position="282"/>
        <end position="303"/>
    </location>
</feature>
<evidence type="ECO:0000256" key="2">
    <source>
        <dbReference type="ARBA" id="ARBA00022475"/>
    </source>
</evidence>
<dbReference type="Pfam" id="PF01943">
    <property type="entry name" value="Polysacc_synt"/>
    <property type="match status" value="1"/>
</dbReference>
<feature type="transmembrane region" description="Helical" evidence="6">
    <location>
        <begin position="96"/>
        <end position="123"/>
    </location>
</feature>
<dbReference type="Proteomes" id="UP000184105">
    <property type="component" value="Unassembled WGS sequence"/>
</dbReference>
<feature type="transmembrane region" description="Helical" evidence="6">
    <location>
        <begin position="24"/>
        <end position="49"/>
    </location>
</feature>
<evidence type="ECO:0000256" key="5">
    <source>
        <dbReference type="ARBA" id="ARBA00023136"/>
    </source>
</evidence>
<feature type="transmembrane region" description="Helical" evidence="6">
    <location>
        <begin position="165"/>
        <end position="188"/>
    </location>
</feature>
<keyword evidence="4 6" id="KW-1133">Transmembrane helix</keyword>
<feature type="transmembrane region" description="Helical" evidence="6">
    <location>
        <begin position="411"/>
        <end position="432"/>
    </location>
</feature>
<keyword evidence="8" id="KW-1185">Reference proteome</keyword>
<dbReference type="InterPro" id="IPR050833">
    <property type="entry name" value="Poly_Biosynth_Transport"/>
</dbReference>
<organism evidence="7 8">
    <name type="scientific">Prevotella scopos JCM 17725</name>
    <dbReference type="NCBI Taxonomy" id="1236518"/>
    <lineage>
        <taxon>Bacteria</taxon>
        <taxon>Pseudomonadati</taxon>
        <taxon>Bacteroidota</taxon>
        <taxon>Bacteroidia</taxon>
        <taxon>Bacteroidales</taxon>
        <taxon>Prevotellaceae</taxon>
        <taxon>Prevotella</taxon>
    </lineage>
</organism>
<dbReference type="AlphaFoldDB" id="A0AAX2F3V7"/>
<evidence type="ECO:0000313" key="8">
    <source>
        <dbReference type="Proteomes" id="UP000184105"/>
    </source>
</evidence>
<reference evidence="7 8" key="1">
    <citation type="submission" date="2016-11" db="EMBL/GenBank/DDBJ databases">
        <authorList>
            <person name="Varghese N."/>
            <person name="Submissions S."/>
        </authorList>
    </citation>
    <scope>NUCLEOTIDE SEQUENCE [LARGE SCALE GENOMIC DNA]</scope>
    <source>
        <strain evidence="7 8">DSM 22613</strain>
    </source>
</reference>
<feature type="transmembrane region" description="Helical" evidence="6">
    <location>
        <begin position="194"/>
        <end position="216"/>
    </location>
</feature>
<comment type="subcellular location">
    <subcellularLocation>
        <location evidence="1">Cell membrane</location>
        <topology evidence="1">Multi-pass membrane protein</topology>
    </subcellularLocation>
</comment>